<keyword evidence="3" id="KW-0175">Coiled coil</keyword>
<protein>
    <recommendedName>
        <fullName evidence="5">Serine hydrolase domain-containing protein</fullName>
    </recommendedName>
</protein>
<dbReference type="Proteomes" id="UP001515480">
    <property type="component" value="Unassembled WGS sequence"/>
</dbReference>
<comment type="caution">
    <text evidence="6">The sequence shown here is derived from an EMBL/GenBank/DDBJ whole genome shotgun (WGS) entry which is preliminary data.</text>
</comment>
<gene>
    <name evidence="6" type="ORF">AB1Y20_016806</name>
</gene>
<accession>A0AB34IDF2</accession>
<dbReference type="GO" id="GO:0005634">
    <property type="term" value="C:nucleus"/>
    <property type="evidence" value="ECO:0007669"/>
    <property type="project" value="TreeGrafter"/>
</dbReference>
<feature type="compositionally biased region" description="Pro residues" evidence="4">
    <location>
        <begin position="19"/>
        <end position="36"/>
    </location>
</feature>
<evidence type="ECO:0000313" key="7">
    <source>
        <dbReference type="Proteomes" id="UP001515480"/>
    </source>
</evidence>
<dbReference type="Pfam" id="PF03959">
    <property type="entry name" value="FSH1"/>
    <property type="match status" value="1"/>
</dbReference>
<dbReference type="PANTHER" id="PTHR48070:SF3">
    <property type="entry name" value="ESTERASE DBAE-RELATED"/>
    <property type="match status" value="1"/>
</dbReference>
<dbReference type="GO" id="GO:0044550">
    <property type="term" value="P:secondary metabolite biosynthetic process"/>
    <property type="evidence" value="ECO:0007669"/>
    <property type="project" value="TreeGrafter"/>
</dbReference>
<keyword evidence="2" id="KW-0378">Hydrolase</keyword>
<name>A0AB34IDF2_PRYPA</name>
<dbReference type="GO" id="GO:0016787">
    <property type="term" value="F:hydrolase activity"/>
    <property type="evidence" value="ECO:0007669"/>
    <property type="project" value="UniProtKB-KW"/>
</dbReference>
<dbReference type="Gene3D" id="3.40.50.1820">
    <property type="entry name" value="alpha/beta hydrolase"/>
    <property type="match status" value="1"/>
</dbReference>
<sequence>MPTDAYGNNFRYQRAEEAVPPPSTPTDAPEPPAGAPPPRALRVLCLHGAYLAGRILAYSLSPVERAFRKRAPHARLELIFPNGLQEYRVAELQARAAADPQFHASLAAELAAIEAFELEHVYMWADNDDSGAHGGRQFHNLPDVLPYVRRLLELHAPVDGVLGMSQGAMVAQLAAAQACAGRGPPLQFALLFGGPRPGWQWQLPELFPEEGLRVHTLLVSGAQDWSHGSRSEPGCHGMAALVAAGYVARRTHADGHTILPKDREEAAELVEEIVDFLLDPAAVVAEYPAREERRVQEAKLKAEREEAENKRKAEEMRLAMKQTQIGGEEGIAALKALGLDPDAYIAQGTSQSTHFDSMSEMLVEGGLEHLVDLLAEGKSLSSWCELHNTIGRNGVMKELKELGIELKDRQKFATLVAKTAKAASAS</sequence>
<dbReference type="GO" id="GO:0005737">
    <property type="term" value="C:cytoplasm"/>
    <property type="evidence" value="ECO:0007669"/>
    <property type="project" value="TreeGrafter"/>
</dbReference>
<evidence type="ECO:0000256" key="3">
    <source>
        <dbReference type="SAM" id="Coils"/>
    </source>
</evidence>
<dbReference type="AlphaFoldDB" id="A0AB34IDF2"/>
<keyword evidence="7" id="KW-1185">Reference proteome</keyword>
<reference evidence="6 7" key="1">
    <citation type="journal article" date="2024" name="Science">
        <title>Giant polyketide synthase enzymes in the biosynthesis of giant marine polyether toxins.</title>
        <authorList>
            <person name="Fallon T.R."/>
            <person name="Shende V.V."/>
            <person name="Wierzbicki I.H."/>
            <person name="Pendleton A.L."/>
            <person name="Watervoot N.F."/>
            <person name="Auber R.P."/>
            <person name="Gonzalez D.J."/>
            <person name="Wisecaver J.H."/>
            <person name="Moore B.S."/>
        </authorList>
    </citation>
    <scope>NUCLEOTIDE SEQUENCE [LARGE SCALE GENOMIC DNA]</scope>
    <source>
        <strain evidence="6 7">12B1</strain>
    </source>
</reference>
<dbReference type="InterPro" id="IPR005645">
    <property type="entry name" value="FSH-like_dom"/>
</dbReference>
<feature type="coiled-coil region" evidence="3">
    <location>
        <begin position="290"/>
        <end position="324"/>
    </location>
</feature>
<dbReference type="InterPro" id="IPR029058">
    <property type="entry name" value="AB_hydrolase_fold"/>
</dbReference>
<evidence type="ECO:0000256" key="2">
    <source>
        <dbReference type="ARBA" id="ARBA00022801"/>
    </source>
</evidence>
<dbReference type="SUPFAM" id="SSF53474">
    <property type="entry name" value="alpha/beta-Hydrolases"/>
    <property type="match status" value="1"/>
</dbReference>
<evidence type="ECO:0000256" key="4">
    <source>
        <dbReference type="SAM" id="MobiDB-lite"/>
    </source>
</evidence>
<evidence type="ECO:0000259" key="5">
    <source>
        <dbReference type="Pfam" id="PF03959"/>
    </source>
</evidence>
<organism evidence="6 7">
    <name type="scientific">Prymnesium parvum</name>
    <name type="common">Toxic golden alga</name>
    <dbReference type="NCBI Taxonomy" id="97485"/>
    <lineage>
        <taxon>Eukaryota</taxon>
        <taxon>Haptista</taxon>
        <taxon>Haptophyta</taxon>
        <taxon>Prymnesiophyceae</taxon>
        <taxon>Prymnesiales</taxon>
        <taxon>Prymnesiaceae</taxon>
        <taxon>Prymnesium</taxon>
    </lineage>
</organism>
<evidence type="ECO:0000313" key="6">
    <source>
        <dbReference type="EMBL" id="KAL1495438.1"/>
    </source>
</evidence>
<evidence type="ECO:0000256" key="1">
    <source>
        <dbReference type="ARBA" id="ARBA00005863"/>
    </source>
</evidence>
<feature type="region of interest" description="Disordered" evidence="4">
    <location>
        <begin position="1"/>
        <end position="36"/>
    </location>
</feature>
<feature type="domain" description="Serine hydrolase" evidence="5">
    <location>
        <begin position="41"/>
        <end position="228"/>
    </location>
</feature>
<dbReference type="InterPro" id="IPR050593">
    <property type="entry name" value="LovG"/>
</dbReference>
<proteinExistence type="inferred from homology"/>
<dbReference type="EMBL" id="JBGBPQ010000032">
    <property type="protein sequence ID" value="KAL1495438.1"/>
    <property type="molecule type" value="Genomic_DNA"/>
</dbReference>
<comment type="similarity">
    <text evidence="1">Belongs to the LovG family.</text>
</comment>
<dbReference type="PANTHER" id="PTHR48070">
    <property type="entry name" value="ESTERASE OVCA2"/>
    <property type="match status" value="1"/>
</dbReference>